<dbReference type="GO" id="GO:0001164">
    <property type="term" value="F:RNA polymerase I core promoter sequence-specific DNA binding"/>
    <property type="evidence" value="ECO:0007669"/>
    <property type="project" value="InterPro"/>
</dbReference>
<evidence type="ECO:0000256" key="1">
    <source>
        <dbReference type="ARBA" id="ARBA00004604"/>
    </source>
</evidence>
<evidence type="ECO:0000256" key="2">
    <source>
        <dbReference type="ARBA" id="ARBA00006899"/>
    </source>
</evidence>
<feature type="region of interest" description="Disordered" evidence="10">
    <location>
        <begin position="138"/>
        <end position="225"/>
    </location>
</feature>
<evidence type="ECO:0000313" key="14">
    <source>
        <dbReference type="Proteomes" id="UP000294933"/>
    </source>
</evidence>
<evidence type="ECO:0000256" key="3">
    <source>
        <dbReference type="ARBA" id="ARBA00022723"/>
    </source>
</evidence>
<feature type="compositionally biased region" description="Basic and acidic residues" evidence="10">
    <location>
        <begin position="147"/>
        <end position="167"/>
    </location>
</feature>
<name>A0A4R5XEN0_9AGAM</name>
<evidence type="ECO:0000313" key="13">
    <source>
        <dbReference type="EMBL" id="TDL29574.1"/>
    </source>
</evidence>
<feature type="domain" description="Rrn7/TAF1B N-terminal cyclin" evidence="11">
    <location>
        <begin position="86"/>
        <end position="268"/>
    </location>
</feature>
<dbReference type="Pfam" id="PF20645">
    <property type="entry name" value="Rrn7_cyclin_C"/>
    <property type="match status" value="1"/>
</dbReference>
<evidence type="ECO:0000259" key="11">
    <source>
        <dbReference type="Pfam" id="PF20644"/>
    </source>
</evidence>
<dbReference type="GO" id="GO:0008270">
    <property type="term" value="F:zinc ion binding"/>
    <property type="evidence" value="ECO:0007669"/>
    <property type="project" value="UniProtKB-KW"/>
</dbReference>
<evidence type="ECO:0000256" key="5">
    <source>
        <dbReference type="ARBA" id="ARBA00022833"/>
    </source>
</evidence>
<evidence type="ECO:0000259" key="12">
    <source>
        <dbReference type="Pfam" id="PF20645"/>
    </source>
</evidence>
<sequence length="593" mass="66067">MAPRRRCPICRSKQWHKEPSSGLITCSEGHVLQNYINETTETTELGPHSMKKRTIKAGGKVKGSKRISNTIVYHGQKARYHYFQCLQLLLRKQIQVLMKLWALPPEFEAINCKTMCPRKVVCRDTWALHLSLLDSPPPAEPYFQAEEGNRANDADKQTTEDDRDKDVSGTSSSDGDKDEVDDPEMGALLMENSETEGSDDDGTAESPLKKPIFDNPATKRRKGDSPAGNVAVLVLACWTLRLPVVYTDFIRLIEAYTLPYLDPFQHLPVELTRHLSKHSKRSLCPDFPPSAMNLHNIASRLAKNLSLSFGVTTPDVNAASFLWRAVRHMGGNPVLYTLTKHLAKILQLPLTVNATLAAPLSQIHRRDPTGHLNDNIAPEVGIGATLVLALKMLYGLDGLRREPMEEWDPALAMPDHASFLQHLQAVGESETHQGAVIFAVASWLRLVTYTSDNGRSVGHRSVLTYDDIDVNAYISFCERALLRNNSDAQAGTAADEYFPLERNVSGEGMNEAGIVKKLLSAGRIVGNESQALNPARTYILHRAQDSLGVVHDELEMVLERVCGYVGVSQDEVGIIVERIERRGLRWMEKKKRV</sequence>
<dbReference type="OrthoDB" id="428577at2759"/>
<keyword evidence="5" id="KW-0862">Zinc</keyword>
<dbReference type="EMBL" id="ML170156">
    <property type="protein sequence ID" value="TDL29574.1"/>
    <property type="molecule type" value="Genomic_DNA"/>
</dbReference>
<accession>A0A4R5XEN0</accession>
<dbReference type="AlphaFoldDB" id="A0A4R5XEN0"/>
<evidence type="ECO:0000256" key="9">
    <source>
        <dbReference type="ARBA" id="ARBA00023242"/>
    </source>
</evidence>
<reference evidence="13 14" key="1">
    <citation type="submission" date="2018-06" db="EMBL/GenBank/DDBJ databases">
        <title>A transcriptomic atlas of mushroom development highlights an independent origin of complex multicellularity.</title>
        <authorList>
            <consortium name="DOE Joint Genome Institute"/>
            <person name="Krizsan K."/>
            <person name="Almasi E."/>
            <person name="Merenyi Z."/>
            <person name="Sahu N."/>
            <person name="Viragh M."/>
            <person name="Koszo T."/>
            <person name="Mondo S."/>
            <person name="Kiss B."/>
            <person name="Balint B."/>
            <person name="Kues U."/>
            <person name="Barry K."/>
            <person name="Hegedus J.C."/>
            <person name="Henrissat B."/>
            <person name="Johnson J."/>
            <person name="Lipzen A."/>
            <person name="Ohm R."/>
            <person name="Nagy I."/>
            <person name="Pangilinan J."/>
            <person name="Yan J."/>
            <person name="Xiong Y."/>
            <person name="Grigoriev I.V."/>
            <person name="Hibbett D.S."/>
            <person name="Nagy L.G."/>
        </authorList>
    </citation>
    <scope>NUCLEOTIDE SEQUENCE [LARGE SCALE GENOMIC DNA]</scope>
    <source>
        <strain evidence="13 14">SZMC22713</strain>
    </source>
</reference>
<dbReference type="VEuPathDB" id="FungiDB:BD410DRAFT_710126"/>
<keyword evidence="14" id="KW-1185">Reference proteome</keyword>
<keyword evidence="8" id="KW-0804">Transcription</keyword>
<proteinExistence type="inferred from homology"/>
<dbReference type="PANTHER" id="PTHR31576:SF2">
    <property type="entry name" value="TATA BOX-BINDING PROTEIN-ASSOCIATED FACTOR RNA POLYMERASE I SUBUNIT B"/>
    <property type="match status" value="1"/>
</dbReference>
<comment type="similarity">
    <text evidence="2">Belongs to the RRN7/TAF1B family.</text>
</comment>
<keyword evidence="9" id="KW-0539">Nucleus</keyword>
<keyword evidence="6" id="KW-0805">Transcription regulation</keyword>
<dbReference type="InterPro" id="IPR048538">
    <property type="entry name" value="Rrn7_cyclin_C"/>
</dbReference>
<evidence type="ECO:0000256" key="6">
    <source>
        <dbReference type="ARBA" id="ARBA00023015"/>
    </source>
</evidence>
<comment type="subcellular location">
    <subcellularLocation>
        <location evidence="1">Nucleus</location>
        <location evidence="1">Nucleolus</location>
    </subcellularLocation>
</comment>
<keyword evidence="7" id="KW-0238">DNA-binding</keyword>
<keyword evidence="3" id="KW-0479">Metal-binding</keyword>
<dbReference type="GO" id="GO:0042790">
    <property type="term" value="P:nucleolar large rRNA transcription by RNA polymerase I"/>
    <property type="evidence" value="ECO:0007669"/>
    <property type="project" value="TreeGrafter"/>
</dbReference>
<evidence type="ECO:0000256" key="10">
    <source>
        <dbReference type="SAM" id="MobiDB-lite"/>
    </source>
</evidence>
<dbReference type="InterPro" id="IPR048540">
    <property type="entry name" value="Rrn7_cyclin_N"/>
</dbReference>
<feature type="compositionally biased region" description="Acidic residues" evidence="10">
    <location>
        <begin position="193"/>
        <end position="203"/>
    </location>
</feature>
<evidence type="ECO:0000256" key="7">
    <source>
        <dbReference type="ARBA" id="ARBA00023125"/>
    </source>
</evidence>
<dbReference type="Pfam" id="PF20644">
    <property type="entry name" value="Rrn7_cyclin_N"/>
    <property type="match status" value="1"/>
</dbReference>
<dbReference type="STRING" id="50990.A0A4R5XEN0"/>
<feature type="domain" description="Rrn7/TAF1B C-terminal cyclin" evidence="12">
    <location>
        <begin position="288"/>
        <end position="479"/>
    </location>
</feature>
<evidence type="ECO:0000256" key="4">
    <source>
        <dbReference type="ARBA" id="ARBA00022771"/>
    </source>
</evidence>
<dbReference type="InterPro" id="IPR033599">
    <property type="entry name" value="TAF1B/Rrn7"/>
</dbReference>
<gene>
    <name evidence="13" type="ORF">BD410DRAFT_710126</name>
</gene>
<dbReference type="GO" id="GO:0070860">
    <property type="term" value="C:RNA polymerase I core factor complex"/>
    <property type="evidence" value="ECO:0007669"/>
    <property type="project" value="InterPro"/>
</dbReference>
<keyword evidence="4" id="KW-0863">Zinc-finger</keyword>
<evidence type="ECO:0008006" key="15">
    <source>
        <dbReference type="Google" id="ProtNLM"/>
    </source>
</evidence>
<dbReference type="PANTHER" id="PTHR31576">
    <property type="entry name" value="TATA BOX-BINDING PROTEIN-ASSOCIATED FACTOR RNA POLYMERASE I SUBUNIT B"/>
    <property type="match status" value="1"/>
</dbReference>
<evidence type="ECO:0000256" key="8">
    <source>
        <dbReference type="ARBA" id="ARBA00023163"/>
    </source>
</evidence>
<organism evidence="13 14">
    <name type="scientific">Rickenella mellea</name>
    <dbReference type="NCBI Taxonomy" id="50990"/>
    <lineage>
        <taxon>Eukaryota</taxon>
        <taxon>Fungi</taxon>
        <taxon>Dikarya</taxon>
        <taxon>Basidiomycota</taxon>
        <taxon>Agaricomycotina</taxon>
        <taxon>Agaricomycetes</taxon>
        <taxon>Hymenochaetales</taxon>
        <taxon>Rickenellaceae</taxon>
        <taxon>Rickenella</taxon>
    </lineage>
</organism>
<dbReference type="Proteomes" id="UP000294933">
    <property type="component" value="Unassembled WGS sequence"/>
</dbReference>
<protein>
    <recommendedName>
        <fullName evidence="15">RRN7-type domain-containing protein</fullName>
    </recommendedName>
</protein>